<evidence type="ECO:0000256" key="10">
    <source>
        <dbReference type="RuleBase" id="RU003814"/>
    </source>
</evidence>
<dbReference type="Gene3D" id="3.40.50.10470">
    <property type="entry name" value="Translation initiation factor eif-2b, domain 2"/>
    <property type="match status" value="1"/>
</dbReference>
<keyword evidence="4" id="KW-0396">Initiation factor</keyword>
<dbReference type="InterPro" id="IPR037171">
    <property type="entry name" value="NagB/RpiA_transferase-like"/>
</dbReference>
<dbReference type="PANTHER" id="PTHR45860:SF1">
    <property type="entry name" value="TRANSLATION INITIATION FACTOR EIF-2B SUBUNIT ALPHA"/>
    <property type="match status" value="1"/>
</dbReference>
<comment type="similarity">
    <text evidence="2 10">Belongs to the eIF-2B alpha/beta/delta subunits family.</text>
</comment>
<dbReference type="GO" id="GO:0005829">
    <property type="term" value="C:cytosol"/>
    <property type="evidence" value="ECO:0007669"/>
    <property type="project" value="UniProtKB-SubCell"/>
</dbReference>
<evidence type="ECO:0000256" key="3">
    <source>
        <dbReference type="ARBA" id="ARBA00022490"/>
    </source>
</evidence>
<keyword evidence="5" id="KW-0648">Protein biosynthesis</keyword>
<evidence type="ECO:0000256" key="7">
    <source>
        <dbReference type="ARBA" id="ARBA00044208"/>
    </source>
</evidence>
<evidence type="ECO:0000256" key="5">
    <source>
        <dbReference type="ARBA" id="ARBA00022917"/>
    </source>
</evidence>
<evidence type="ECO:0000256" key="6">
    <source>
        <dbReference type="ARBA" id="ARBA00043898"/>
    </source>
</evidence>
<dbReference type="PANTHER" id="PTHR45860">
    <property type="entry name" value="TRANSLATION INITIATION FACTOR EIF-2B SUBUNIT ALPHA"/>
    <property type="match status" value="1"/>
</dbReference>
<organism evidence="11 12">
    <name type="scientific">Syphacia muris</name>
    <dbReference type="NCBI Taxonomy" id="451379"/>
    <lineage>
        <taxon>Eukaryota</taxon>
        <taxon>Metazoa</taxon>
        <taxon>Ecdysozoa</taxon>
        <taxon>Nematoda</taxon>
        <taxon>Chromadorea</taxon>
        <taxon>Rhabditida</taxon>
        <taxon>Spirurina</taxon>
        <taxon>Oxyuridomorpha</taxon>
        <taxon>Oxyuroidea</taxon>
        <taxon>Oxyuridae</taxon>
        <taxon>Syphacia</taxon>
    </lineage>
</organism>
<comment type="function">
    <text evidence="6">Acts as a component of the translation initiation factor 2B (eIF2B) complex, which catalyzes the exchange of GDP for GTP on eukaryotic initiation factor 2 (eIF2) gamma subunit. Its guanine nucleotide exchange factor activity is repressed when bound to eIF2 complex phosphorylated on the alpha subunit, thereby limiting the amount of methionyl-initiator methionine tRNA available to the ribosome and consequently global translation is repressed.</text>
</comment>
<dbReference type="SUPFAM" id="SSF100950">
    <property type="entry name" value="NagB/RpiA/CoA transferase-like"/>
    <property type="match status" value="1"/>
</dbReference>
<comment type="subcellular location">
    <subcellularLocation>
        <location evidence="1">Cytoplasm</location>
        <location evidence="1">Cytosol</location>
    </subcellularLocation>
</comment>
<dbReference type="InterPro" id="IPR042528">
    <property type="entry name" value="elF-2B_alpha_N"/>
</dbReference>
<accession>A0A0N5AGX5</accession>
<evidence type="ECO:0000313" key="12">
    <source>
        <dbReference type="WBParaSite" id="SMUV_0000360401-mRNA-1"/>
    </source>
</evidence>
<sequence>MTTFTTAVECQMCSLRFESSYALMAFGDAAAYFSKLLKDGGRGKSTGLAAIETLMQCIQTSEAKTVNELMDELKKVIAAMSSTDYSSTSVRSASELFLRFISLATAEQNLQEFSDLMEVYKNRGRFFISRIEKSRSIIAAYARPFIENNTKILTLSYSNVVLEALINAKKEGANVYVYVAESQPDASGLFVTYITFCAVYFRVKENSKIRYKQKIVSEIVVQTVISVLSKVMQRCLKHAGVDCVLILDAAVGYIMESVDMVLIGAEGVMETGGVINKIGTLGMAICASQMNKRVYVMAESIKFVKEYPLNQDDIPTAFKYSNSVLRRHEIDQDFTEEHPRVDYTPPQYINLLFTDLGILTPAAVGDELIKLYT</sequence>
<reference evidence="12" key="1">
    <citation type="submission" date="2017-02" db="UniProtKB">
        <authorList>
            <consortium name="WormBaseParasite"/>
        </authorList>
    </citation>
    <scope>IDENTIFICATION</scope>
</reference>
<dbReference type="AlphaFoldDB" id="A0A0N5AGX5"/>
<comment type="subunit">
    <text evidence="9">Component of the translation initiation factor 2B (eIF2B) complex which is a heterodecamer of two sets of five different subunits: alpha, beta, gamma, delta and epsilon. Subunits alpha, beta and delta comprise a regulatory subcomplex and subunits epsilon and gamma comprise a catalytic subcomplex. Within the complex, the hexameric regulatory complex resides at the center, with the two heterodimeric catalytic subcomplexes bound on opposite sides.</text>
</comment>
<name>A0A0N5AGX5_9BILA</name>
<evidence type="ECO:0000313" key="11">
    <source>
        <dbReference type="Proteomes" id="UP000046393"/>
    </source>
</evidence>
<dbReference type="GO" id="GO:0003743">
    <property type="term" value="F:translation initiation factor activity"/>
    <property type="evidence" value="ECO:0007669"/>
    <property type="project" value="UniProtKB-KW"/>
</dbReference>
<evidence type="ECO:0000256" key="9">
    <source>
        <dbReference type="ARBA" id="ARBA00046432"/>
    </source>
</evidence>
<keyword evidence="11" id="KW-1185">Reference proteome</keyword>
<keyword evidence="3" id="KW-0963">Cytoplasm</keyword>
<evidence type="ECO:0000256" key="1">
    <source>
        <dbReference type="ARBA" id="ARBA00004514"/>
    </source>
</evidence>
<dbReference type="WBParaSite" id="SMUV_0000360401-mRNA-1">
    <property type="protein sequence ID" value="SMUV_0000360401-mRNA-1"/>
    <property type="gene ID" value="SMUV_0000360401"/>
</dbReference>
<evidence type="ECO:0000256" key="8">
    <source>
        <dbReference type="ARBA" id="ARBA00044236"/>
    </source>
</evidence>
<evidence type="ECO:0000256" key="4">
    <source>
        <dbReference type="ARBA" id="ARBA00022540"/>
    </source>
</evidence>
<dbReference type="GO" id="GO:0005851">
    <property type="term" value="C:eukaryotic translation initiation factor 2B complex"/>
    <property type="evidence" value="ECO:0007669"/>
    <property type="project" value="TreeGrafter"/>
</dbReference>
<dbReference type="Gene3D" id="1.20.120.1070">
    <property type="entry name" value="Translation initiation factor eIF-2B, N-terminal domain"/>
    <property type="match status" value="1"/>
</dbReference>
<dbReference type="InterPro" id="IPR051501">
    <property type="entry name" value="eIF2B_alpha/beta/delta"/>
</dbReference>
<dbReference type="Pfam" id="PF01008">
    <property type="entry name" value="IF-2B"/>
    <property type="match status" value="2"/>
</dbReference>
<dbReference type="InterPro" id="IPR000649">
    <property type="entry name" value="IF-2B-related"/>
</dbReference>
<proteinExistence type="inferred from homology"/>
<dbReference type="Proteomes" id="UP000046393">
    <property type="component" value="Unplaced"/>
</dbReference>
<protein>
    <recommendedName>
        <fullName evidence="7">Translation initiation factor eIF2B subunit alpha</fullName>
    </recommendedName>
    <alternativeName>
        <fullName evidence="8">eIF2B GDP-GTP exchange factor subunit alpha</fullName>
    </alternativeName>
</protein>
<dbReference type="GO" id="GO:0005085">
    <property type="term" value="F:guanyl-nucleotide exchange factor activity"/>
    <property type="evidence" value="ECO:0007669"/>
    <property type="project" value="TreeGrafter"/>
</dbReference>
<dbReference type="InterPro" id="IPR042529">
    <property type="entry name" value="IF_2B-like_C"/>
</dbReference>
<evidence type="ECO:0000256" key="2">
    <source>
        <dbReference type="ARBA" id="ARBA00007251"/>
    </source>
</evidence>
<dbReference type="STRING" id="451379.A0A0N5AGX5"/>